<dbReference type="AlphaFoldDB" id="A0A243WA64"/>
<organism evidence="2 3">
    <name type="scientific">Hymenobacter crusticola</name>
    <dbReference type="NCBI Taxonomy" id="1770526"/>
    <lineage>
        <taxon>Bacteria</taxon>
        <taxon>Pseudomonadati</taxon>
        <taxon>Bacteroidota</taxon>
        <taxon>Cytophagia</taxon>
        <taxon>Cytophagales</taxon>
        <taxon>Hymenobacteraceae</taxon>
        <taxon>Hymenobacter</taxon>
    </lineage>
</organism>
<feature type="domain" description="SnoaL-like" evidence="1">
    <location>
        <begin position="5"/>
        <end position="117"/>
    </location>
</feature>
<name>A0A243WA64_9BACT</name>
<dbReference type="RefSeq" id="WP_086595493.1">
    <property type="nucleotide sequence ID" value="NZ_MTSE01000010.1"/>
</dbReference>
<gene>
    <name evidence="2" type="ORF">BXP70_17995</name>
</gene>
<comment type="caution">
    <text evidence="2">The sequence shown here is derived from an EMBL/GenBank/DDBJ whole genome shotgun (WGS) entry which is preliminary data.</text>
</comment>
<reference evidence="2 3" key="1">
    <citation type="submission" date="2017-01" db="EMBL/GenBank/DDBJ databases">
        <title>A new Hymenobacter.</title>
        <authorList>
            <person name="Liang Y."/>
            <person name="Feng F."/>
        </authorList>
    </citation>
    <scope>NUCLEOTIDE SEQUENCE [LARGE SCALE GENOMIC DNA]</scope>
    <source>
        <strain evidence="2">MIMBbqt21</strain>
    </source>
</reference>
<dbReference type="Proteomes" id="UP000194873">
    <property type="component" value="Unassembled WGS sequence"/>
</dbReference>
<proteinExistence type="predicted"/>
<dbReference type="InterPro" id="IPR032710">
    <property type="entry name" value="NTF2-like_dom_sf"/>
</dbReference>
<sequence>MQATIEAYLAAYNAKDIPAMLALLDEQIVFENVSNTSGVITTSTKQEFAALARQSVDYFAERRQIVRFAVMGAGAAAVEIDYQATLAQDLPNGLKAGEQLKLRGVSVFEWRDGKFTRISDYS</sequence>
<protein>
    <recommendedName>
        <fullName evidence="1">SnoaL-like domain-containing protein</fullName>
    </recommendedName>
</protein>
<dbReference type="SUPFAM" id="SSF54427">
    <property type="entry name" value="NTF2-like"/>
    <property type="match status" value="1"/>
</dbReference>
<keyword evidence="3" id="KW-1185">Reference proteome</keyword>
<evidence type="ECO:0000313" key="2">
    <source>
        <dbReference type="EMBL" id="OUJ72454.1"/>
    </source>
</evidence>
<evidence type="ECO:0000259" key="1">
    <source>
        <dbReference type="Pfam" id="PF12680"/>
    </source>
</evidence>
<evidence type="ECO:0000313" key="3">
    <source>
        <dbReference type="Proteomes" id="UP000194873"/>
    </source>
</evidence>
<dbReference type="Pfam" id="PF12680">
    <property type="entry name" value="SnoaL_2"/>
    <property type="match status" value="1"/>
</dbReference>
<dbReference type="Gene3D" id="3.10.450.50">
    <property type="match status" value="1"/>
</dbReference>
<accession>A0A243WA64</accession>
<dbReference type="EMBL" id="MTSE01000010">
    <property type="protein sequence ID" value="OUJ72454.1"/>
    <property type="molecule type" value="Genomic_DNA"/>
</dbReference>
<dbReference type="InterPro" id="IPR037401">
    <property type="entry name" value="SnoaL-like"/>
</dbReference>
<dbReference type="OrthoDB" id="582835at2"/>